<dbReference type="RefSeq" id="WP_219237238.1">
    <property type="nucleotide sequence ID" value="NZ_JAHWZX010000003.1"/>
</dbReference>
<reference evidence="1 2" key="1">
    <citation type="submission" date="2021-07" db="EMBL/GenBank/DDBJ databases">
        <title>Stakelama flava sp. nov., a novel endophytic bacterium isolated from branch of Kandelia candel.</title>
        <authorList>
            <person name="Tuo L."/>
        </authorList>
    </citation>
    <scope>NUCLEOTIDE SEQUENCE [LARGE SCALE GENOMIC DNA]</scope>
    <source>
        <strain evidence="1 2">CBK3Z-3</strain>
    </source>
</reference>
<proteinExistence type="predicted"/>
<dbReference type="EMBL" id="JAHWZX010000003">
    <property type="protein sequence ID" value="MBW4330126.1"/>
    <property type="molecule type" value="Genomic_DNA"/>
</dbReference>
<evidence type="ECO:0000313" key="1">
    <source>
        <dbReference type="EMBL" id="MBW4330126.1"/>
    </source>
</evidence>
<evidence type="ECO:0000313" key="2">
    <source>
        <dbReference type="Proteomes" id="UP001197214"/>
    </source>
</evidence>
<organism evidence="1 2">
    <name type="scientific">Stakelama flava</name>
    <dbReference type="NCBI Taxonomy" id="2860338"/>
    <lineage>
        <taxon>Bacteria</taxon>
        <taxon>Pseudomonadati</taxon>
        <taxon>Pseudomonadota</taxon>
        <taxon>Alphaproteobacteria</taxon>
        <taxon>Sphingomonadales</taxon>
        <taxon>Sphingomonadaceae</taxon>
        <taxon>Stakelama</taxon>
    </lineage>
</organism>
<name>A0ABS6XJ08_9SPHN</name>
<protein>
    <recommendedName>
        <fullName evidence="3">Lipoprotein</fullName>
    </recommendedName>
</protein>
<sequence>MAILFVAAIAGSTVACNQSTSGPASGGQGTKSAMSGAAASGSEWISYTNTRFGYLIRVPPGFVSEKAPQNKDGRVFRDKNAALRIFGRHNVLDTNFADQIAQTREDMSDVAVTFRSATMWRAKAHTSDGWMVHVLLIRAPPDDLIVARFSYPGRKEEAFGDAAQRALDSVRLTGAAGPVAYRYRPDRLTAVRTTISLPPDHDRALPATKLVPVERAARIGKPGCSYGLSGQAETCSADREAGLAFALVSRPIANLRNSFDAQRIEASQLAGRPGFRITQSAEGEGATYSFIPAGKDTVVVERLWRSNSDCTACRAVLKNLTVTPDA</sequence>
<keyword evidence="2" id="KW-1185">Reference proteome</keyword>
<evidence type="ECO:0008006" key="3">
    <source>
        <dbReference type="Google" id="ProtNLM"/>
    </source>
</evidence>
<accession>A0ABS6XJ08</accession>
<comment type="caution">
    <text evidence="1">The sequence shown here is derived from an EMBL/GenBank/DDBJ whole genome shotgun (WGS) entry which is preliminary data.</text>
</comment>
<dbReference type="Proteomes" id="UP001197214">
    <property type="component" value="Unassembled WGS sequence"/>
</dbReference>
<gene>
    <name evidence="1" type="ORF">KY084_04460</name>
</gene>